<accession>A0A6B8VC68</accession>
<dbReference type="EMBL" id="CP046452">
    <property type="protein sequence ID" value="QGU01743.1"/>
    <property type="molecule type" value="Genomic_DNA"/>
</dbReference>
<keyword evidence="3" id="KW-1185">Reference proteome</keyword>
<evidence type="ECO:0000256" key="1">
    <source>
        <dbReference type="SAM" id="MobiDB-lite"/>
    </source>
</evidence>
<dbReference type="RefSeq" id="WP_156192117.1">
    <property type="nucleotide sequence ID" value="NZ_CP046452.1"/>
</dbReference>
<feature type="compositionally biased region" description="Low complexity" evidence="1">
    <location>
        <begin position="32"/>
        <end position="52"/>
    </location>
</feature>
<proteinExistence type="predicted"/>
<dbReference type="PROSITE" id="PS51257">
    <property type="entry name" value="PROKAR_LIPOPROTEIN"/>
    <property type="match status" value="1"/>
</dbReference>
<feature type="region of interest" description="Disordered" evidence="1">
    <location>
        <begin position="25"/>
        <end position="60"/>
    </location>
</feature>
<sequence length="317" mass="33924">MKLHIPALIVAAALLVGCDNPLSGTSPAGSDTETATQPATEAATESATPTTKAESKGSAADLEKALGGSGGALATGPDDFRFVEEYVAQLRGVVTPEVRVNADPKGMDKLVAVKIPHTLPDDEIKRILDAVQPLAADAQQTHGITTHVGDQVGPVLATAEAVSYESQLLDLKKEWDMVMGTVPIMEGKYEYSRLTALWLIAADFTEHTNETCVDNLRYLHGAFEDEKLKLGDRELLLKQEGCGGKFVVIHGDPGVMQDKIENLANLLAVPNLVPEGSKVRVQYNADLEVVTPGALDPGLKEKLDKEWHQGEVIVSNM</sequence>
<gene>
    <name evidence="2" type="ORF">CKALI_04320</name>
</gene>
<name>A0A6B8VC68_9CORY</name>
<protein>
    <submittedName>
        <fullName evidence="2">Uncharacterized protein</fullName>
    </submittedName>
</protein>
<evidence type="ECO:0000313" key="2">
    <source>
        <dbReference type="EMBL" id="QGU01743.1"/>
    </source>
</evidence>
<dbReference type="KEGG" id="ckw:CKALI_04320"/>
<reference evidence="3" key="1">
    <citation type="submission" date="2019-11" db="EMBL/GenBank/DDBJ databases">
        <title>Complete genome sequence of Corynebacterium kalinowskii 1959, a novel Corynebacterium species isolated from soil of a small paddock in Vilsendorf, Germany.</title>
        <authorList>
            <person name="Schaffert L."/>
            <person name="Ruwe M."/>
            <person name="Milse J."/>
            <person name="Hanuschka K."/>
            <person name="Ortseifen V."/>
            <person name="Droste J."/>
            <person name="Brandt D."/>
            <person name="Schlueter L."/>
            <person name="Kutter Y."/>
            <person name="Vinke S."/>
            <person name="Viehoefer P."/>
            <person name="Jacob L."/>
            <person name="Luebke N.-C."/>
            <person name="Schulte-Berndt E."/>
            <person name="Hain C."/>
            <person name="Linder M."/>
            <person name="Schmidt P."/>
            <person name="Wollenschlaeger L."/>
            <person name="Luttermann T."/>
            <person name="Thieme E."/>
            <person name="Hassa J."/>
            <person name="Haak M."/>
            <person name="Wittchen M."/>
            <person name="Mentz A."/>
            <person name="Persicke M."/>
            <person name="Busche T."/>
            <person name="Ruckert C."/>
        </authorList>
    </citation>
    <scope>NUCLEOTIDE SEQUENCE [LARGE SCALE GENOMIC DNA]</scope>
    <source>
        <strain evidence="3">1959</strain>
    </source>
</reference>
<organism evidence="2 3">
    <name type="scientific">Corynebacterium kalinowskii</name>
    <dbReference type="NCBI Taxonomy" id="2675216"/>
    <lineage>
        <taxon>Bacteria</taxon>
        <taxon>Bacillati</taxon>
        <taxon>Actinomycetota</taxon>
        <taxon>Actinomycetes</taxon>
        <taxon>Mycobacteriales</taxon>
        <taxon>Corynebacteriaceae</taxon>
        <taxon>Corynebacterium</taxon>
    </lineage>
</organism>
<dbReference type="AlphaFoldDB" id="A0A6B8VC68"/>
<dbReference type="Proteomes" id="UP000427071">
    <property type="component" value="Chromosome"/>
</dbReference>
<evidence type="ECO:0000313" key="3">
    <source>
        <dbReference type="Proteomes" id="UP000427071"/>
    </source>
</evidence>